<gene>
    <name evidence="2" type="ORF">FB563_5144</name>
</gene>
<evidence type="ECO:0000313" key="2">
    <source>
        <dbReference type="EMBL" id="TQL00060.1"/>
    </source>
</evidence>
<sequence length="84" mass="9168">MLASTVQFSNNDQPPITPPEDPVSSLGPATEENHSLRHPTACPTPSPLLRSVPRRSSTRKRSRPSVPSSQRSTHELTTVDRSPT</sequence>
<dbReference type="EMBL" id="VFNX01000001">
    <property type="protein sequence ID" value="TQL00060.1"/>
    <property type="molecule type" value="Genomic_DNA"/>
</dbReference>
<feature type="compositionally biased region" description="Basic residues" evidence="1">
    <location>
        <begin position="52"/>
        <end position="63"/>
    </location>
</feature>
<name>A0A542ULT4_9ACTN</name>
<keyword evidence="3" id="KW-1185">Reference proteome</keyword>
<reference evidence="2 3" key="1">
    <citation type="submission" date="2019-06" db="EMBL/GenBank/DDBJ databases">
        <title>Sequencing the genomes of 1000 actinobacteria strains.</title>
        <authorList>
            <person name="Klenk H.-P."/>
        </authorList>
    </citation>
    <scope>NUCLEOTIDE SEQUENCE [LARGE SCALE GENOMIC DNA]</scope>
    <source>
        <strain evidence="2 3">DSM 41929</strain>
    </source>
</reference>
<evidence type="ECO:0000313" key="3">
    <source>
        <dbReference type="Proteomes" id="UP000318103"/>
    </source>
</evidence>
<dbReference type="AlphaFoldDB" id="A0A542ULT4"/>
<feature type="region of interest" description="Disordered" evidence="1">
    <location>
        <begin position="1"/>
        <end position="84"/>
    </location>
</feature>
<comment type="caution">
    <text evidence="2">The sequence shown here is derived from an EMBL/GenBank/DDBJ whole genome shotgun (WGS) entry which is preliminary data.</text>
</comment>
<feature type="compositionally biased region" description="Basic and acidic residues" evidence="1">
    <location>
        <begin position="72"/>
        <end position="84"/>
    </location>
</feature>
<accession>A0A542ULT4</accession>
<evidence type="ECO:0000256" key="1">
    <source>
        <dbReference type="SAM" id="MobiDB-lite"/>
    </source>
</evidence>
<protein>
    <submittedName>
        <fullName evidence="2">Uncharacterized protein</fullName>
    </submittedName>
</protein>
<dbReference type="Proteomes" id="UP000318103">
    <property type="component" value="Unassembled WGS sequence"/>
</dbReference>
<proteinExistence type="predicted"/>
<organism evidence="2 3">
    <name type="scientific">Streptomyces puniciscabiei</name>
    <dbReference type="NCBI Taxonomy" id="164348"/>
    <lineage>
        <taxon>Bacteria</taxon>
        <taxon>Bacillati</taxon>
        <taxon>Actinomycetota</taxon>
        <taxon>Actinomycetes</taxon>
        <taxon>Kitasatosporales</taxon>
        <taxon>Streptomycetaceae</taxon>
        <taxon>Streptomyces</taxon>
    </lineage>
</organism>
<feature type="compositionally biased region" description="Polar residues" evidence="1">
    <location>
        <begin position="1"/>
        <end position="14"/>
    </location>
</feature>